<dbReference type="EMBL" id="JAGSND010000005">
    <property type="protein sequence ID" value="MBR0598108.1"/>
    <property type="molecule type" value="Genomic_DNA"/>
</dbReference>
<dbReference type="PROSITE" id="PS51900">
    <property type="entry name" value="CB"/>
    <property type="match status" value="1"/>
</dbReference>
<feature type="domain" description="Tyr recombinase" evidence="7">
    <location>
        <begin position="162"/>
        <end position="346"/>
    </location>
</feature>
<dbReference type="Proteomes" id="UP000675664">
    <property type="component" value="Unassembled WGS sequence"/>
</dbReference>
<keyword evidence="4 6" id="KW-0238">DNA-binding</keyword>
<dbReference type="GO" id="GO:0006310">
    <property type="term" value="P:DNA recombination"/>
    <property type="evidence" value="ECO:0007669"/>
    <property type="project" value="UniProtKB-KW"/>
</dbReference>
<reference evidence="9" key="1">
    <citation type="submission" date="2021-04" db="EMBL/GenBank/DDBJ databases">
        <title>Sinoanaerobacter chloroacetimidivorans sp. nov., an obligate anaerobic bacterium isolated from anaerobic sludge.</title>
        <authorList>
            <person name="Bao Y."/>
        </authorList>
    </citation>
    <scope>NUCLEOTIDE SEQUENCE</scope>
    <source>
        <strain evidence="9">BAD-6</strain>
    </source>
</reference>
<evidence type="ECO:0000256" key="3">
    <source>
        <dbReference type="ARBA" id="ARBA00022908"/>
    </source>
</evidence>
<evidence type="ECO:0000256" key="6">
    <source>
        <dbReference type="PROSITE-ProRule" id="PRU01248"/>
    </source>
</evidence>
<evidence type="ECO:0000259" key="8">
    <source>
        <dbReference type="PROSITE" id="PS51900"/>
    </source>
</evidence>
<accession>A0A8J7W276</accession>
<dbReference type="AlphaFoldDB" id="A0A8J7W276"/>
<evidence type="ECO:0000259" key="7">
    <source>
        <dbReference type="PROSITE" id="PS51898"/>
    </source>
</evidence>
<dbReference type="PROSITE" id="PS51898">
    <property type="entry name" value="TYR_RECOMBINASE"/>
    <property type="match status" value="1"/>
</dbReference>
<sequence>MPTYKNEATGSWYCAFYYTDWLGNRKKKKKEGFKTQREAKTFERQFIEKAEASPDMSFGTLVSIYMEDCKTRLKPTTYSGKECLINTKLLPFFEEMPINKIEPATIRKWQNTLMEDESDYSQTYLKTIHNQISAIFNFASKYYKLQTNPARVCGSMGKKNAESMLFWTVEEFRKFLPFVSDKPVSKLAFEILFWTGIRSGELLALTLNDFDFDAKTLSITKNYARHEGEDLIMEPKTPKSRRLIAVPSFLCALVQKYAEQLYDYEPNERLFPVTKSYLHSEMTRGTKKSGIKRIRVHDLRHSHASMLIEEGFSALLISERLGHESIETTLQTYSHLYPNKQIEVANRLDQMNKPDSPNE</sequence>
<dbReference type="InterPro" id="IPR002104">
    <property type="entry name" value="Integrase_catalytic"/>
</dbReference>
<keyword evidence="5" id="KW-0233">DNA recombination</keyword>
<dbReference type="InterPro" id="IPR011010">
    <property type="entry name" value="DNA_brk_join_enz"/>
</dbReference>
<dbReference type="InterPro" id="IPR050090">
    <property type="entry name" value="Tyrosine_recombinase_XerCD"/>
</dbReference>
<keyword evidence="3" id="KW-0229">DNA integration</keyword>
<feature type="domain" description="Core-binding (CB)" evidence="8">
    <location>
        <begin position="56"/>
        <end position="140"/>
    </location>
</feature>
<dbReference type="Pfam" id="PF14657">
    <property type="entry name" value="Arm-DNA-bind_4"/>
    <property type="match status" value="1"/>
</dbReference>
<dbReference type="Pfam" id="PF14659">
    <property type="entry name" value="Phage_int_SAM_3"/>
    <property type="match status" value="1"/>
</dbReference>
<name>A0A8J7W276_9FIRM</name>
<evidence type="ECO:0000313" key="9">
    <source>
        <dbReference type="EMBL" id="MBR0598108.1"/>
    </source>
</evidence>
<dbReference type="InterPro" id="IPR010998">
    <property type="entry name" value="Integrase_recombinase_N"/>
</dbReference>
<evidence type="ECO:0000256" key="1">
    <source>
        <dbReference type="ARBA" id="ARBA00003283"/>
    </source>
</evidence>
<dbReference type="PANTHER" id="PTHR30349">
    <property type="entry name" value="PHAGE INTEGRASE-RELATED"/>
    <property type="match status" value="1"/>
</dbReference>
<dbReference type="Pfam" id="PF00589">
    <property type="entry name" value="Phage_integrase"/>
    <property type="match status" value="1"/>
</dbReference>
<dbReference type="InterPro" id="IPR028259">
    <property type="entry name" value="AP2-like_int_N"/>
</dbReference>
<evidence type="ECO:0000256" key="2">
    <source>
        <dbReference type="ARBA" id="ARBA00008857"/>
    </source>
</evidence>
<comment type="function">
    <text evidence="1">Site-specific tyrosine recombinase, which acts by catalyzing the cutting and rejoining of the recombining DNA molecules.</text>
</comment>
<evidence type="ECO:0000313" key="10">
    <source>
        <dbReference type="Proteomes" id="UP000675664"/>
    </source>
</evidence>
<dbReference type="PANTHER" id="PTHR30349:SF64">
    <property type="entry name" value="PROPHAGE INTEGRASE INTD-RELATED"/>
    <property type="match status" value="1"/>
</dbReference>
<dbReference type="SUPFAM" id="SSF56349">
    <property type="entry name" value="DNA breaking-rejoining enzymes"/>
    <property type="match status" value="1"/>
</dbReference>
<dbReference type="RefSeq" id="WP_227018336.1">
    <property type="nucleotide sequence ID" value="NZ_JAGSND010000005.1"/>
</dbReference>
<protein>
    <submittedName>
        <fullName evidence="9">Site-specific integrase</fullName>
    </submittedName>
</protein>
<dbReference type="InterPro" id="IPR044068">
    <property type="entry name" value="CB"/>
</dbReference>
<reference evidence="9" key="2">
    <citation type="submission" date="2021-04" db="EMBL/GenBank/DDBJ databases">
        <authorList>
            <person name="Liu J."/>
        </authorList>
    </citation>
    <scope>NUCLEOTIDE SEQUENCE</scope>
    <source>
        <strain evidence="9">BAD-6</strain>
    </source>
</reference>
<dbReference type="CDD" id="cd01189">
    <property type="entry name" value="INT_ICEBs1_C_like"/>
    <property type="match status" value="1"/>
</dbReference>
<comment type="caution">
    <text evidence="9">The sequence shown here is derived from an EMBL/GenBank/DDBJ whole genome shotgun (WGS) entry which is preliminary data.</text>
</comment>
<dbReference type="InterPro" id="IPR013762">
    <property type="entry name" value="Integrase-like_cat_sf"/>
</dbReference>
<evidence type="ECO:0000256" key="5">
    <source>
        <dbReference type="ARBA" id="ARBA00023172"/>
    </source>
</evidence>
<dbReference type="Gene3D" id="1.10.443.10">
    <property type="entry name" value="Intergrase catalytic core"/>
    <property type="match status" value="1"/>
</dbReference>
<dbReference type="GO" id="GO:0003677">
    <property type="term" value="F:DNA binding"/>
    <property type="evidence" value="ECO:0007669"/>
    <property type="project" value="UniProtKB-UniRule"/>
</dbReference>
<evidence type="ECO:0000256" key="4">
    <source>
        <dbReference type="ARBA" id="ARBA00023125"/>
    </source>
</evidence>
<gene>
    <name evidence="9" type="ORF">KCX82_09510</name>
</gene>
<comment type="similarity">
    <text evidence="2">Belongs to the 'phage' integrase family.</text>
</comment>
<organism evidence="9 10">
    <name type="scientific">Sinanaerobacter chloroacetimidivorans</name>
    <dbReference type="NCBI Taxonomy" id="2818044"/>
    <lineage>
        <taxon>Bacteria</taxon>
        <taxon>Bacillati</taxon>
        <taxon>Bacillota</taxon>
        <taxon>Clostridia</taxon>
        <taxon>Peptostreptococcales</taxon>
        <taxon>Anaerovoracaceae</taxon>
        <taxon>Sinanaerobacter</taxon>
    </lineage>
</organism>
<dbReference type="InterPro" id="IPR004107">
    <property type="entry name" value="Integrase_SAM-like_N"/>
</dbReference>
<keyword evidence="10" id="KW-1185">Reference proteome</keyword>
<dbReference type="Gene3D" id="1.10.150.130">
    <property type="match status" value="1"/>
</dbReference>
<dbReference type="GO" id="GO:0015074">
    <property type="term" value="P:DNA integration"/>
    <property type="evidence" value="ECO:0007669"/>
    <property type="project" value="UniProtKB-KW"/>
</dbReference>
<proteinExistence type="inferred from homology"/>